<dbReference type="RefSeq" id="WP_117365704.1">
    <property type="nucleotide sequence ID" value="NZ_CP024047.1"/>
</dbReference>
<reference evidence="2" key="3">
    <citation type="journal article" date="2019" name="Int. J. Syst. Evol. Microbiol.">
        <title>Natronolimnobius sulfurireducens sp. nov. and Halalkaliarchaeum desulfuricum gen. nov., sp. nov., the first sulfur-respiring alkaliphilic haloarchaea from hypersaline alkaline lakes.</title>
        <authorList>
            <person name="Sorokin D.Y."/>
            <person name="Yakimov M."/>
            <person name="Messina E."/>
            <person name="Merkel A.Y."/>
            <person name="Bale N.J."/>
            <person name="Sinninghe Damste J.S."/>
        </authorList>
    </citation>
    <scope>NUCLEOTIDE SEQUENCE</scope>
    <source>
        <strain evidence="2">AArc-Mg</strain>
        <strain evidence="1">AArc1</strain>
    </source>
</reference>
<gene>
    <name evidence="1" type="ORF">AArc1_3523</name>
    <name evidence="2" type="ORF">AArcMg_3579</name>
</gene>
<accession>A0A346PVK7</accession>
<organism evidence="2 3">
    <name type="scientific">Natrarchaeobaculum sulfurireducens</name>
    <dbReference type="NCBI Taxonomy" id="2044521"/>
    <lineage>
        <taxon>Archaea</taxon>
        <taxon>Methanobacteriati</taxon>
        <taxon>Methanobacteriota</taxon>
        <taxon>Stenosarchaea group</taxon>
        <taxon>Halobacteria</taxon>
        <taxon>Halobacteriales</taxon>
        <taxon>Natrialbaceae</taxon>
        <taxon>Natrarchaeobaculum</taxon>
    </lineage>
</organism>
<proteinExistence type="predicted"/>
<reference evidence="3" key="2">
    <citation type="submission" date="2018-02" db="EMBL/GenBank/DDBJ databases">
        <title>Phenotypic and genomic properties of facultatively anaerobic sulfur-reducing natronoarchaea from hypersaline soda lakes.</title>
        <authorList>
            <person name="Sorokin D.Y."/>
            <person name="Kublanov I.V."/>
            <person name="Roman P."/>
            <person name="Sinninghe Damste J.S."/>
            <person name="Golyshin P.N."/>
            <person name="Rojo D."/>
            <person name="Ciordia S."/>
            <person name="Mena M.D.C."/>
            <person name="Ferrer M."/>
            <person name="Messina E."/>
            <person name="Smedile F."/>
            <person name="La Spada G."/>
            <person name="La Cono V."/>
            <person name="Yakimov M.M."/>
        </authorList>
    </citation>
    <scope>NUCLEOTIDE SEQUENCE [LARGE SCALE GENOMIC DNA]</scope>
    <source>
        <strain evidence="3">AArc-Mg</strain>
    </source>
</reference>
<dbReference type="GeneID" id="37644060"/>
<evidence type="ECO:0000313" key="3">
    <source>
        <dbReference type="Proteomes" id="UP000258613"/>
    </source>
</evidence>
<evidence type="ECO:0000313" key="4">
    <source>
        <dbReference type="Proteomes" id="UP000258707"/>
    </source>
</evidence>
<evidence type="ECO:0000313" key="1">
    <source>
        <dbReference type="EMBL" id="AXR79815.1"/>
    </source>
</evidence>
<dbReference type="Pfam" id="PF23444">
    <property type="entry name" value="DUF7127"/>
    <property type="match status" value="1"/>
</dbReference>
<dbReference type="OrthoDB" id="204533at2157"/>
<evidence type="ECO:0000313" key="2">
    <source>
        <dbReference type="EMBL" id="AXR83552.1"/>
    </source>
</evidence>
<keyword evidence="3" id="KW-1185">Reference proteome</keyword>
<name>A0A346PVK7_9EURY</name>
<sequence>MKVPETLQNADRHGAVVRRFEYDDGALIAVDFGTDEAVTIDIVESTAIVVFDGRHLEFELPAEAEDVSVHNGVVTIGE</sequence>
<accession>A0A346PJX0</accession>
<reference evidence="4" key="1">
    <citation type="submission" date="2017-10" db="EMBL/GenBank/DDBJ databases">
        <title>Phenotypic and genomic properties of facultatively anaerobic sulfur-reducing natronoarchaea from hypersaline soda lakes.</title>
        <authorList>
            <person name="Sorokin D.Y."/>
            <person name="Kublanov I.V."/>
            <person name="Roman P."/>
            <person name="Sinninghe Damste J.S."/>
            <person name="Golyshin P.N."/>
            <person name="Rojo D."/>
            <person name="Ciordia S."/>
            <person name="Mena Md.C."/>
            <person name="Ferrer M."/>
            <person name="Messina E."/>
            <person name="Smedile F."/>
            <person name="La Spada G."/>
            <person name="La Cono V."/>
            <person name="Yakimov M.M."/>
        </authorList>
    </citation>
    <scope>NUCLEOTIDE SEQUENCE [LARGE SCALE GENOMIC DNA]</scope>
    <source>
        <strain evidence="4">AArc1</strain>
    </source>
</reference>
<dbReference type="InterPro" id="IPR055551">
    <property type="entry name" value="DUF7127"/>
</dbReference>
<dbReference type="Proteomes" id="UP000258613">
    <property type="component" value="Chromosome"/>
</dbReference>
<dbReference type="EMBL" id="CP027033">
    <property type="protein sequence ID" value="AXR83552.1"/>
    <property type="molecule type" value="Genomic_DNA"/>
</dbReference>
<protein>
    <submittedName>
        <fullName evidence="2">Uncharacterized protein</fullName>
    </submittedName>
</protein>
<dbReference type="AlphaFoldDB" id="A0A346PVK7"/>
<dbReference type="KEGG" id="nan:AArc1_3523"/>
<dbReference type="Proteomes" id="UP000258707">
    <property type="component" value="Chromosome"/>
</dbReference>
<dbReference type="EMBL" id="CP024047">
    <property type="protein sequence ID" value="AXR79815.1"/>
    <property type="molecule type" value="Genomic_DNA"/>
</dbReference>
<dbReference type="KEGG" id="nag:AArcMg_3579"/>